<organism evidence="1">
    <name type="scientific">hydrothermal vent metagenome</name>
    <dbReference type="NCBI Taxonomy" id="652676"/>
    <lineage>
        <taxon>unclassified sequences</taxon>
        <taxon>metagenomes</taxon>
        <taxon>ecological metagenomes</taxon>
    </lineage>
</organism>
<protein>
    <submittedName>
        <fullName evidence="1">Uncharacterized protein</fullName>
    </submittedName>
</protein>
<evidence type="ECO:0000313" key="1">
    <source>
        <dbReference type="EMBL" id="VAW64336.1"/>
    </source>
</evidence>
<name>A0A3B0Y7I6_9ZZZZ</name>
<proteinExistence type="predicted"/>
<dbReference type="AlphaFoldDB" id="A0A3B0Y7I6"/>
<sequence>MIIYPYKYEGTWVFDELDIGLIKEPFVFGIPEMLDTLVADIKDASEGFKLIFSKKPFPGYQFKLTWIKEEYEGNWYRLNNTHEGWLCPALLKYFESAPAEIFTKAEKK</sequence>
<accession>A0A3B0Y7I6</accession>
<dbReference type="InterPro" id="IPR046562">
    <property type="entry name" value="DUF6717"/>
</dbReference>
<gene>
    <name evidence="1" type="ORF">MNBD_GAMMA11-902</name>
</gene>
<reference evidence="1" key="1">
    <citation type="submission" date="2018-06" db="EMBL/GenBank/DDBJ databases">
        <authorList>
            <person name="Zhirakovskaya E."/>
        </authorList>
    </citation>
    <scope>NUCLEOTIDE SEQUENCE</scope>
</reference>
<dbReference type="Pfam" id="PF20475">
    <property type="entry name" value="DUF6717"/>
    <property type="match status" value="1"/>
</dbReference>
<dbReference type="EMBL" id="UOFG01000227">
    <property type="protein sequence ID" value="VAW64336.1"/>
    <property type="molecule type" value="Genomic_DNA"/>
</dbReference>